<protein>
    <submittedName>
        <fullName evidence="1">Uncharacterized protein</fullName>
    </submittedName>
</protein>
<evidence type="ECO:0000313" key="2">
    <source>
        <dbReference type="Proteomes" id="UP000029661"/>
    </source>
</evidence>
<dbReference type="GeneID" id="24792814"/>
<dbReference type="KEGG" id="mfc:BRM9_1645"/>
<dbReference type="OrthoDB" id="373503at2157"/>
<dbReference type="EMBL" id="CP006933">
    <property type="protein sequence ID" value="AIS32457.1"/>
    <property type="molecule type" value="Genomic_DNA"/>
</dbReference>
<dbReference type="AlphaFoldDB" id="A0A089ZEL5"/>
<dbReference type="Proteomes" id="UP000029661">
    <property type="component" value="Chromosome"/>
</dbReference>
<sequence length="335" mass="39545">MGIFNKVSKKELEEKFDYELWLLDLIINEKMFYGDPQLDTVYFRDAGSLSNRSSSLSSTIKLCEDVAEKLLKEIIPLTFVSGFKILDMIFEWILEMNNQTPKSLHWTFEAKIKRIESLDAQLTYPPFFEYNKDIKDHLFNLYKNLKEFRNEVVHNHNFNITDVNTNPILQITSEDKTLVINKDQMKYFVAIVVSIAKILIGKIRFGKNEIIHYKFYLDQIPNLHKSDLFKLKKPILLNVIWVLNSKKNENSVNLDLIRKSLQKYKDYNEREVNFNLWAVSVEDGEIVKAWNFPAEDINQFKIFDLDLNYYNGKLVSLDKLKEFISLKRIIASDNE</sequence>
<reference evidence="1 2" key="1">
    <citation type="submission" date="2013-12" db="EMBL/GenBank/DDBJ databases">
        <title>The complete genome sequence of Methanobacterium sp. BRM9.</title>
        <authorList>
            <consortium name="Pastoral Greenhouse Gas Research Consortium"/>
            <person name="Kelly W.J."/>
            <person name="Leahy S.C."/>
            <person name="Perry R."/>
            <person name="Li D."/>
            <person name="Altermann E."/>
            <person name="Lambie S.C."/>
            <person name="Attwood G.T."/>
        </authorList>
    </citation>
    <scope>NUCLEOTIDE SEQUENCE [LARGE SCALE GENOMIC DNA]</scope>
    <source>
        <strain evidence="1 2">BRM9</strain>
    </source>
</reference>
<accession>A0A089ZEL5</accession>
<dbReference type="RefSeq" id="WP_048085409.1">
    <property type="nucleotide sequence ID" value="NZ_CP006933.1"/>
</dbReference>
<proteinExistence type="predicted"/>
<gene>
    <name evidence="1" type="ORF">BRM9_1645</name>
</gene>
<evidence type="ECO:0000313" key="1">
    <source>
        <dbReference type="EMBL" id="AIS32457.1"/>
    </source>
</evidence>
<organism evidence="1 2">
    <name type="scientific">Methanobacterium formicicum</name>
    <dbReference type="NCBI Taxonomy" id="2162"/>
    <lineage>
        <taxon>Archaea</taxon>
        <taxon>Methanobacteriati</taxon>
        <taxon>Methanobacteriota</taxon>
        <taxon>Methanomada group</taxon>
        <taxon>Methanobacteria</taxon>
        <taxon>Methanobacteriales</taxon>
        <taxon>Methanobacteriaceae</taxon>
        <taxon>Methanobacterium</taxon>
    </lineage>
</organism>
<name>A0A089ZEL5_METFO</name>